<dbReference type="InterPro" id="IPR036390">
    <property type="entry name" value="WH_DNA-bd_sf"/>
</dbReference>
<dbReference type="RefSeq" id="WP_092938071.1">
    <property type="nucleotide sequence ID" value="NZ_FONX01000002.1"/>
</dbReference>
<feature type="domain" description="HTH marR-type" evidence="2">
    <location>
        <begin position="24"/>
        <end position="156"/>
    </location>
</feature>
<keyword evidence="4" id="KW-1185">Reference proteome</keyword>
<name>A0A1I2B6N9_9BURK</name>
<dbReference type="PROSITE" id="PS50995">
    <property type="entry name" value="HTH_MARR_2"/>
    <property type="match status" value="1"/>
</dbReference>
<accession>A0A1I2B6N9</accession>
<dbReference type="GO" id="GO:0003700">
    <property type="term" value="F:DNA-binding transcription factor activity"/>
    <property type="evidence" value="ECO:0007669"/>
    <property type="project" value="InterPro"/>
</dbReference>
<dbReference type="Proteomes" id="UP000199119">
    <property type="component" value="Unassembled WGS sequence"/>
</dbReference>
<dbReference type="AlphaFoldDB" id="A0A1I2B6N9"/>
<dbReference type="Pfam" id="PF12802">
    <property type="entry name" value="MarR_2"/>
    <property type="match status" value="1"/>
</dbReference>
<dbReference type="GO" id="GO:0003677">
    <property type="term" value="F:DNA binding"/>
    <property type="evidence" value="ECO:0007669"/>
    <property type="project" value="UniProtKB-KW"/>
</dbReference>
<reference evidence="4" key="1">
    <citation type="submission" date="2016-10" db="EMBL/GenBank/DDBJ databases">
        <authorList>
            <person name="Varghese N."/>
            <person name="Submissions S."/>
        </authorList>
    </citation>
    <scope>NUCLEOTIDE SEQUENCE [LARGE SCALE GENOMIC DNA]</scope>
    <source>
        <strain evidence="4">DSM 27981</strain>
    </source>
</reference>
<protein>
    <submittedName>
        <fullName evidence="3">DNA-binding transcriptional regulator, MarR family</fullName>
    </submittedName>
</protein>
<dbReference type="SMART" id="SM00347">
    <property type="entry name" value="HTH_MARR"/>
    <property type="match status" value="1"/>
</dbReference>
<evidence type="ECO:0000313" key="4">
    <source>
        <dbReference type="Proteomes" id="UP000199119"/>
    </source>
</evidence>
<dbReference type="GO" id="GO:0006950">
    <property type="term" value="P:response to stress"/>
    <property type="evidence" value="ECO:0007669"/>
    <property type="project" value="TreeGrafter"/>
</dbReference>
<sequence length="165" mass="17644">MSKPRQAAIDSATPAHGEGKRGIDGHIGYLLRQAHSAHRARMERALLADGVTLPQFSVLTMLAAYPGASGAELARMALLTPQTMNVIISNLQRNGLIARSPHPGHGRIQTNALTEEGKAVLKRCKKLVAAVEARLLQGLAPEEEAIVRRWLVQAVEEAPLPADGA</sequence>
<dbReference type="PANTHER" id="PTHR33164:SF43">
    <property type="entry name" value="HTH-TYPE TRANSCRIPTIONAL REPRESSOR YETL"/>
    <property type="match status" value="1"/>
</dbReference>
<dbReference type="Gene3D" id="1.10.10.10">
    <property type="entry name" value="Winged helix-like DNA-binding domain superfamily/Winged helix DNA-binding domain"/>
    <property type="match status" value="1"/>
</dbReference>
<gene>
    <name evidence="3" type="ORF">SAMN04489711_102450</name>
</gene>
<proteinExistence type="predicted"/>
<dbReference type="InterPro" id="IPR036388">
    <property type="entry name" value="WH-like_DNA-bd_sf"/>
</dbReference>
<dbReference type="STRING" id="1177982.SAMN04489711_102450"/>
<feature type="region of interest" description="Disordered" evidence="1">
    <location>
        <begin position="1"/>
        <end position="20"/>
    </location>
</feature>
<dbReference type="InterPro" id="IPR039422">
    <property type="entry name" value="MarR/SlyA-like"/>
</dbReference>
<evidence type="ECO:0000256" key="1">
    <source>
        <dbReference type="SAM" id="MobiDB-lite"/>
    </source>
</evidence>
<evidence type="ECO:0000259" key="2">
    <source>
        <dbReference type="PROSITE" id="PS50995"/>
    </source>
</evidence>
<dbReference type="InterPro" id="IPR000835">
    <property type="entry name" value="HTH_MarR-typ"/>
</dbReference>
<keyword evidence="3" id="KW-0238">DNA-binding</keyword>
<dbReference type="OrthoDB" id="117723at2"/>
<organism evidence="3 4">
    <name type="scientific">Paracidovorax wautersii</name>
    <dbReference type="NCBI Taxonomy" id="1177982"/>
    <lineage>
        <taxon>Bacteria</taxon>
        <taxon>Pseudomonadati</taxon>
        <taxon>Pseudomonadota</taxon>
        <taxon>Betaproteobacteria</taxon>
        <taxon>Burkholderiales</taxon>
        <taxon>Comamonadaceae</taxon>
        <taxon>Paracidovorax</taxon>
    </lineage>
</organism>
<dbReference type="PANTHER" id="PTHR33164">
    <property type="entry name" value="TRANSCRIPTIONAL REGULATOR, MARR FAMILY"/>
    <property type="match status" value="1"/>
</dbReference>
<evidence type="ECO:0000313" key="3">
    <source>
        <dbReference type="EMBL" id="SFE51852.1"/>
    </source>
</evidence>
<dbReference type="SUPFAM" id="SSF46785">
    <property type="entry name" value="Winged helix' DNA-binding domain"/>
    <property type="match status" value="1"/>
</dbReference>
<dbReference type="EMBL" id="FONX01000002">
    <property type="protein sequence ID" value="SFE51852.1"/>
    <property type="molecule type" value="Genomic_DNA"/>
</dbReference>